<feature type="domain" description="PRISE-like Rossmann-fold" evidence="1">
    <location>
        <begin position="443"/>
        <end position="734"/>
    </location>
</feature>
<evidence type="ECO:0000259" key="1">
    <source>
        <dbReference type="Pfam" id="PF22917"/>
    </source>
</evidence>
<dbReference type="GeneID" id="98176386"/>
<evidence type="ECO:0000313" key="2">
    <source>
        <dbReference type="EMBL" id="GAB1315433.1"/>
    </source>
</evidence>
<dbReference type="InterPro" id="IPR055222">
    <property type="entry name" value="PRISE-like_Rossmann-fold"/>
</dbReference>
<sequence>MALGQGLCEYKRSSPWPDRKSTLIGLKRHDMSLTLDIPNFGVSPAQPGTDDNRHHLKSLSRVALAHAAFRAYMQPDLAPDDAFYQECTAEVNIISLFFPDIKSDRIRICFTAWLAFACMMDDILETLPLLDRETALVESIDIVRGQTSIDDRAPVSPPHSPPHSPLLVATKVKDTRIQDLARALRDHCIRHLSRTSAHAFFQAVCVVLRAHVDEVRFLQGRIPNSLQNYMNIRSRTISLNPFFEVIKSEYLTAESNGPFSGAWEQLQLEVSRAAGLQNDLIGLERDLENGEQLNAVIVLMRALGSNKDMHETDEALLSRCIALVNAEHNQSVARCLEHAAQINQAADNAPPDSSIAMSRVARHFLLLCETHLKWCASAKRYQTKDGGQRQHSMGGDLSLLGHRGLDSYSLSEASPSSQIVHSNGIFRGLPAFPDLPEFCNLTALVTGATGVSGYNMVKVLAASHRWSKIYCLSSRPPPENFFSDLGDAANRVEHVMIDFLDDPAQIAHRLQEHVPHVLTREHRDHIFYFSYMQPAPKGNVLDLWANADELAAVNLSLFTNFISALQRTPLKPRRFMLQTGSKHYAFYLGPASLPAFESDPRVLLDKNFYYDQEDALMAYCQSVGAAWNVARPSYIVGAVRDGTLNHLIGFGIYAAVQAYLGQPICFPGDYSAWDREQVQSTGLLNAYFEEWLVLTDKTANEAFNIHDGQSFTWGRLWPYLAAWYKVEWCPPEEDTEKYRVVKLPFAKTPRGYGPQATLRSTFSLLEWSLQPHVEKAWKELAARHDLVLDPFDDRYRARIFSFADSAVIGDAPMTTSVRKARDYGFFGTVDSYQSIFDTMHDLAKLKLILPPVTKEFVA</sequence>
<dbReference type="RefSeq" id="XP_070917164.1">
    <property type="nucleotide sequence ID" value="XM_071061063.1"/>
</dbReference>
<dbReference type="InterPro" id="IPR008949">
    <property type="entry name" value="Isoprenoid_synthase_dom_sf"/>
</dbReference>
<gene>
    <name evidence="2" type="ORF">MFIFM68171_05643</name>
</gene>
<keyword evidence="3" id="KW-1185">Reference proteome</keyword>
<organism evidence="2 3">
    <name type="scientific">Madurella fahalii</name>
    <dbReference type="NCBI Taxonomy" id="1157608"/>
    <lineage>
        <taxon>Eukaryota</taxon>
        <taxon>Fungi</taxon>
        <taxon>Dikarya</taxon>
        <taxon>Ascomycota</taxon>
        <taxon>Pezizomycotina</taxon>
        <taxon>Sordariomycetes</taxon>
        <taxon>Sordariomycetidae</taxon>
        <taxon>Sordariales</taxon>
        <taxon>Sordariales incertae sedis</taxon>
        <taxon>Madurella</taxon>
    </lineage>
</organism>
<accession>A0ABQ0GCE5</accession>
<dbReference type="InterPro" id="IPR036291">
    <property type="entry name" value="NAD(P)-bd_dom_sf"/>
</dbReference>
<dbReference type="Pfam" id="PF22917">
    <property type="entry name" value="PRISE"/>
    <property type="match status" value="1"/>
</dbReference>
<dbReference type="SUPFAM" id="SSF48576">
    <property type="entry name" value="Terpenoid synthases"/>
    <property type="match status" value="1"/>
</dbReference>
<dbReference type="Pfam" id="PF19086">
    <property type="entry name" value="Terpene_syn_C_2"/>
    <property type="match status" value="1"/>
</dbReference>
<dbReference type="SUPFAM" id="SSF51735">
    <property type="entry name" value="NAD(P)-binding Rossmann-fold domains"/>
    <property type="match status" value="1"/>
</dbReference>
<reference evidence="2 3" key="1">
    <citation type="submission" date="2024-09" db="EMBL/GenBank/DDBJ databases">
        <title>Itraconazole resistance in Madurella fahalii resulting from another homologue of gene encoding cytochrome P450 14-alpha sterol demethylase (CYP51).</title>
        <authorList>
            <person name="Yoshioka I."/>
            <person name="Fahal A.H."/>
            <person name="Kaneko S."/>
            <person name="Yaguchi T."/>
        </authorList>
    </citation>
    <scope>NUCLEOTIDE SEQUENCE [LARGE SCALE GENOMIC DNA]</scope>
    <source>
        <strain evidence="2 3">IFM 68171</strain>
    </source>
</reference>
<comment type="caution">
    <text evidence="2">The sequence shown here is derived from an EMBL/GenBank/DDBJ whole genome shotgun (WGS) entry which is preliminary data.</text>
</comment>
<dbReference type="PANTHER" id="PTHR32487:SF29">
    <property type="entry name" value="NAD-DEPENDENT EPIMERASE_DEHYDRATASE DOMAIN-CONTAINING PROTEIN"/>
    <property type="match status" value="1"/>
</dbReference>
<dbReference type="Proteomes" id="UP001628179">
    <property type="component" value="Unassembled WGS sequence"/>
</dbReference>
<evidence type="ECO:0000313" key="3">
    <source>
        <dbReference type="Proteomes" id="UP001628179"/>
    </source>
</evidence>
<dbReference type="CDD" id="cd08948">
    <property type="entry name" value="5beta-POR_like_SDR_a"/>
    <property type="match status" value="1"/>
</dbReference>
<dbReference type="PANTHER" id="PTHR32487">
    <property type="entry name" value="3-OXO-DELTA(4,5)-STEROID 5-BETA-REDUCTASE"/>
    <property type="match status" value="1"/>
</dbReference>
<proteinExistence type="predicted"/>
<dbReference type="Gene3D" id="1.10.600.10">
    <property type="entry name" value="Farnesyl Diphosphate Synthase"/>
    <property type="match status" value="1"/>
</dbReference>
<dbReference type="EMBL" id="BAAFSV010000003">
    <property type="protein sequence ID" value="GAB1315433.1"/>
    <property type="molecule type" value="Genomic_DNA"/>
</dbReference>
<protein>
    <recommendedName>
        <fullName evidence="1">PRISE-like Rossmann-fold domain-containing protein</fullName>
    </recommendedName>
</protein>
<name>A0ABQ0GCE5_9PEZI</name>
<dbReference type="Gene3D" id="3.40.50.720">
    <property type="entry name" value="NAD(P)-binding Rossmann-like Domain"/>
    <property type="match status" value="1"/>
</dbReference>